<keyword evidence="2" id="KW-0479">Metal-binding</keyword>
<evidence type="ECO:0000256" key="5">
    <source>
        <dbReference type="ARBA" id="ARBA00023163"/>
    </source>
</evidence>
<dbReference type="InterPro" id="IPR036864">
    <property type="entry name" value="Zn2-C6_fun-type_DNA-bd_sf"/>
</dbReference>
<dbReference type="Gene3D" id="4.10.240.10">
    <property type="entry name" value="Zn(2)-C6 fungal-type DNA-binding domain"/>
    <property type="match status" value="1"/>
</dbReference>
<dbReference type="GO" id="GO:0005634">
    <property type="term" value="C:nucleus"/>
    <property type="evidence" value="ECO:0007669"/>
    <property type="project" value="UniProtKB-SubCell"/>
</dbReference>
<sequence>MSTTSGSVNQTSDRSAPRTCIPCKSSKKKCDKNLPTCDRCSRLDLPCTYDEAAETVQDSSHSTAKSQTILDRLERLESRVFASEEPWATVTPDLRANSNIEVKEAQENAWQLRPSLLQPSYLEFIVGMNLTSILEEKSTSIRAVGEKYFDSIHDFLPIISKERIDKRTQEAESLQPNGGFMILILSILLLTEEPVNGFVASGTFSSPELYRVCKYHYSLFSSLKEPCVELIQSGLLIALYEHAHCLGSSQAYLTIGTCARMAGAIGLPTPTSVGKIGTLQCEADACDVLERVQAFLCDHSPAYWSACPGSTRLIRDISLEAELQRLMTNFTDHRDDFLWHRGLDTTFGAMLCAYAFYQIQTTSDSAVEFPGQLQATLESMMDISSSRLNLLTMTGDVHLAFLSPFSITGILLVLEAIGLLDPVENIDTYLLRYRQTFMDVLRRLSSRWRLADLRKAHEAHSPTQPNPQMGWYLCPTLGPTGRLWARGESLLGFE</sequence>
<name>A0A0G4PJH1_PENC3</name>
<dbReference type="SUPFAM" id="SSF57701">
    <property type="entry name" value="Zn2/Cys6 DNA-binding domain"/>
    <property type="match status" value="1"/>
</dbReference>
<dbReference type="SMART" id="SM00066">
    <property type="entry name" value="GAL4"/>
    <property type="match status" value="1"/>
</dbReference>
<dbReference type="Proteomes" id="UP000053732">
    <property type="component" value="Unassembled WGS sequence"/>
</dbReference>
<keyword evidence="4" id="KW-0238">DNA-binding</keyword>
<dbReference type="PROSITE" id="PS00463">
    <property type="entry name" value="ZN2_CY6_FUNGAL_1"/>
    <property type="match status" value="1"/>
</dbReference>
<evidence type="ECO:0000256" key="6">
    <source>
        <dbReference type="ARBA" id="ARBA00023242"/>
    </source>
</evidence>
<dbReference type="AlphaFoldDB" id="A0A0G4PJH1"/>
<organism evidence="8 9">
    <name type="scientific">Penicillium camemberti (strain FM 013)</name>
    <dbReference type="NCBI Taxonomy" id="1429867"/>
    <lineage>
        <taxon>Eukaryota</taxon>
        <taxon>Fungi</taxon>
        <taxon>Dikarya</taxon>
        <taxon>Ascomycota</taxon>
        <taxon>Pezizomycotina</taxon>
        <taxon>Eurotiomycetes</taxon>
        <taxon>Eurotiomycetidae</taxon>
        <taxon>Eurotiales</taxon>
        <taxon>Aspergillaceae</taxon>
        <taxon>Penicillium</taxon>
    </lineage>
</organism>
<evidence type="ECO:0000313" key="8">
    <source>
        <dbReference type="EMBL" id="CRL26567.1"/>
    </source>
</evidence>
<feature type="domain" description="Zn(2)-C6 fungal-type" evidence="7">
    <location>
        <begin position="19"/>
        <end position="49"/>
    </location>
</feature>
<dbReference type="STRING" id="1429867.A0A0G4PJH1"/>
<gene>
    <name evidence="8" type="ORF">PCAMFM013_S018g000261</name>
</gene>
<dbReference type="InterPro" id="IPR001138">
    <property type="entry name" value="Zn2Cys6_DnaBD"/>
</dbReference>
<accession>A0A0G4PJH1</accession>
<evidence type="ECO:0000256" key="3">
    <source>
        <dbReference type="ARBA" id="ARBA00023015"/>
    </source>
</evidence>
<comment type="subcellular location">
    <subcellularLocation>
        <location evidence="1">Nucleus</location>
    </subcellularLocation>
</comment>
<dbReference type="Pfam" id="PF00172">
    <property type="entry name" value="Zn_clus"/>
    <property type="match status" value="1"/>
</dbReference>
<keyword evidence="3" id="KW-0805">Transcription regulation</keyword>
<keyword evidence="9" id="KW-1185">Reference proteome</keyword>
<evidence type="ECO:0000313" key="9">
    <source>
        <dbReference type="Proteomes" id="UP000053732"/>
    </source>
</evidence>
<evidence type="ECO:0000256" key="1">
    <source>
        <dbReference type="ARBA" id="ARBA00004123"/>
    </source>
</evidence>
<dbReference type="InterPro" id="IPR050815">
    <property type="entry name" value="TF_fung"/>
</dbReference>
<proteinExistence type="predicted"/>
<dbReference type="GO" id="GO:0003677">
    <property type="term" value="F:DNA binding"/>
    <property type="evidence" value="ECO:0007669"/>
    <property type="project" value="UniProtKB-KW"/>
</dbReference>
<keyword evidence="5" id="KW-0804">Transcription</keyword>
<dbReference type="GO" id="GO:0000981">
    <property type="term" value="F:DNA-binding transcription factor activity, RNA polymerase II-specific"/>
    <property type="evidence" value="ECO:0007669"/>
    <property type="project" value="InterPro"/>
</dbReference>
<dbReference type="GO" id="GO:0008270">
    <property type="term" value="F:zinc ion binding"/>
    <property type="evidence" value="ECO:0007669"/>
    <property type="project" value="InterPro"/>
</dbReference>
<evidence type="ECO:0000256" key="4">
    <source>
        <dbReference type="ARBA" id="ARBA00023125"/>
    </source>
</evidence>
<evidence type="ECO:0000259" key="7">
    <source>
        <dbReference type="PROSITE" id="PS50048"/>
    </source>
</evidence>
<dbReference type="PANTHER" id="PTHR47338:SF20">
    <property type="entry name" value="ZN(II)2CYS6 TRANSCRIPTION FACTOR (EUROFUNG)"/>
    <property type="match status" value="1"/>
</dbReference>
<reference evidence="8 9" key="1">
    <citation type="journal article" date="2014" name="Nat. Commun.">
        <title>Multiple recent horizontal transfers of a large genomic region in cheese making fungi.</title>
        <authorList>
            <person name="Cheeseman K."/>
            <person name="Ropars J."/>
            <person name="Renault P."/>
            <person name="Dupont J."/>
            <person name="Gouzy J."/>
            <person name="Branca A."/>
            <person name="Abraham A.L."/>
            <person name="Ceppi M."/>
            <person name="Conseiller E."/>
            <person name="Debuchy R."/>
            <person name="Malagnac F."/>
            <person name="Goarin A."/>
            <person name="Silar P."/>
            <person name="Lacoste S."/>
            <person name="Sallet E."/>
            <person name="Bensimon A."/>
            <person name="Giraud T."/>
            <person name="Brygoo Y."/>
        </authorList>
    </citation>
    <scope>NUCLEOTIDE SEQUENCE [LARGE SCALE GENOMIC DNA]</scope>
    <source>
        <strain evidence="9">FM 013</strain>
    </source>
</reference>
<dbReference type="EMBL" id="HG793151">
    <property type="protein sequence ID" value="CRL26567.1"/>
    <property type="molecule type" value="Genomic_DNA"/>
</dbReference>
<dbReference type="CDD" id="cd12148">
    <property type="entry name" value="fungal_TF_MHR"/>
    <property type="match status" value="1"/>
</dbReference>
<evidence type="ECO:0000256" key="2">
    <source>
        <dbReference type="ARBA" id="ARBA00022723"/>
    </source>
</evidence>
<dbReference type="PROSITE" id="PS50048">
    <property type="entry name" value="ZN2_CY6_FUNGAL_2"/>
    <property type="match status" value="1"/>
</dbReference>
<dbReference type="PANTHER" id="PTHR47338">
    <property type="entry name" value="ZN(II)2CYS6 TRANSCRIPTION FACTOR (EUROFUNG)-RELATED"/>
    <property type="match status" value="1"/>
</dbReference>
<protein>
    <submittedName>
        <fullName evidence="8">Fungal transcriptional regulatory protein, N-terminal</fullName>
    </submittedName>
</protein>
<keyword evidence="6" id="KW-0539">Nucleus</keyword>